<dbReference type="InterPro" id="IPR050109">
    <property type="entry name" value="HTH-type_TetR-like_transc_reg"/>
</dbReference>
<dbReference type="Proteomes" id="UP001592531">
    <property type="component" value="Unassembled WGS sequence"/>
</dbReference>
<dbReference type="EMBL" id="JBHFAB010000021">
    <property type="protein sequence ID" value="MFC1419920.1"/>
    <property type="molecule type" value="Genomic_DNA"/>
</dbReference>
<organism evidence="5 6">
    <name type="scientific">Streptacidiphilus cavernicola</name>
    <dbReference type="NCBI Taxonomy" id="3342716"/>
    <lineage>
        <taxon>Bacteria</taxon>
        <taxon>Bacillati</taxon>
        <taxon>Actinomycetota</taxon>
        <taxon>Actinomycetes</taxon>
        <taxon>Kitasatosporales</taxon>
        <taxon>Streptomycetaceae</taxon>
        <taxon>Streptacidiphilus</taxon>
    </lineage>
</organism>
<feature type="domain" description="HTH tetR-type" evidence="4">
    <location>
        <begin position="21"/>
        <end position="68"/>
    </location>
</feature>
<keyword evidence="1" id="KW-0805">Transcription regulation</keyword>
<evidence type="ECO:0000256" key="2">
    <source>
        <dbReference type="ARBA" id="ARBA00023125"/>
    </source>
</evidence>
<dbReference type="Gene3D" id="1.10.357.10">
    <property type="entry name" value="Tetracycline Repressor, domain 2"/>
    <property type="match status" value="1"/>
</dbReference>
<proteinExistence type="predicted"/>
<evidence type="ECO:0000313" key="6">
    <source>
        <dbReference type="Proteomes" id="UP001592531"/>
    </source>
</evidence>
<sequence>MRVTEGAPSRSLAATARRAQIVEATIAVIAEVGYAQTTYSRIARQAGLSSTRLISYHFGSRDELMEQVLVEAGGSAERAIAERVRAESTATGRLHARIEAQLRWIAAYPSYVRALYEVSMNARDDAGGQRYGPELTAEANVHELGPILTDGQGSGEFREFDVRLMALTIKSGIDAAISRMFVPPVLTVEECVREITTWVELATRRAP</sequence>
<dbReference type="InterPro" id="IPR009057">
    <property type="entry name" value="Homeodomain-like_sf"/>
</dbReference>
<reference evidence="5 6" key="1">
    <citation type="submission" date="2024-09" db="EMBL/GenBank/DDBJ databases">
        <authorList>
            <person name="Lee S.D."/>
        </authorList>
    </citation>
    <scope>NUCLEOTIDE SEQUENCE [LARGE SCALE GENOMIC DNA]</scope>
    <source>
        <strain evidence="5 6">N8-3</strain>
    </source>
</reference>
<dbReference type="SUPFAM" id="SSF48498">
    <property type="entry name" value="Tetracyclin repressor-like, C-terminal domain"/>
    <property type="match status" value="1"/>
</dbReference>
<dbReference type="RefSeq" id="WP_380540131.1">
    <property type="nucleotide sequence ID" value="NZ_JBHFAB010000021.1"/>
</dbReference>
<keyword evidence="2" id="KW-0238">DNA-binding</keyword>
<dbReference type="SUPFAM" id="SSF46689">
    <property type="entry name" value="Homeodomain-like"/>
    <property type="match status" value="1"/>
</dbReference>
<protein>
    <submittedName>
        <fullName evidence="5">TetR family transcriptional regulator</fullName>
    </submittedName>
</protein>
<dbReference type="InterPro" id="IPR036271">
    <property type="entry name" value="Tet_transcr_reg_TetR-rel_C_sf"/>
</dbReference>
<evidence type="ECO:0000256" key="1">
    <source>
        <dbReference type="ARBA" id="ARBA00023015"/>
    </source>
</evidence>
<evidence type="ECO:0000259" key="4">
    <source>
        <dbReference type="Pfam" id="PF00440"/>
    </source>
</evidence>
<dbReference type="PANTHER" id="PTHR30055">
    <property type="entry name" value="HTH-TYPE TRANSCRIPTIONAL REGULATOR RUTR"/>
    <property type="match status" value="1"/>
</dbReference>
<comment type="caution">
    <text evidence="5">The sequence shown here is derived from an EMBL/GenBank/DDBJ whole genome shotgun (WGS) entry which is preliminary data.</text>
</comment>
<dbReference type="Pfam" id="PF00440">
    <property type="entry name" value="TetR_N"/>
    <property type="match status" value="1"/>
</dbReference>
<evidence type="ECO:0000313" key="5">
    <source>
        <dbReference type="EMBL" id="MFC1419920.1"/>
    </source>
</evidence>
<keyword evidence="3" id="KW-0804">Transcription</keyword>
<gene>
    <name evidence="5" type="ORF">ACEZDE_25250</name>
</gene>
<name>A0ABV6W1N4_9ACTN</name>
<accession>A0ABV6W1N4</accession>
<dbReference type="PANTHER" id="PTHR30055:SF234">
    <property type="entry name" value="HTH-TYPE TRANSCRIPTIONAL REGULATOR BETI"/>
    <property type="match status" value="1"/>
</dbReference>
<keyword evidence="6" id="KW-1185">Reference proteome</keyword>
<dbReference type="InterPro" id="IPR001647">
    <property type="entry name" value="HTH_TetR"/>
</dbReference>
<evidence type="ECO:0000256" key="3">
    <source>
        <dbReference type="ARBA" id="ARBA00023163"/>
    </source>
</evidence>